<comment type="catalytic activity">
    <reaction evidence="12">
        <text>L-seryl-[protein] + ATP = O-phospho-L-seryl-[protein] + ADP + H(+)</text>
        <dbReference type="Rhea" id="RHEA:17989"/>
        <dbReference type="Rhea" id="RHEA-COMP:9863"/>
        <dbReference type="Rhea" id="RHEA-COMP:11604"/>
        <dbReference type="ChEBI" id="CHEBI:15378"/>
        <dbReference type="ChEBI" id="CHEBI:29999"/>
        <dbReference type="ChEBI" id="CHEBI:30616"/>
        <dbReference type="ChEBI" id="CHEBI:83421"/>
        <dbReference type="ChEBI" id="CHEBI:456216"/>
        <dbReference type="EC" id="2.7.11.1"/>
    </reaction>
</comment>
<dbReference type="Pfam" id="PF00069">
    <property type="entry name" value="Pkinase"/>
    <property type="match status" value="1"/>
</dbReference>
<dbReference type="AlphaFoldDB" id="A0A9W8ECE7"/>
<dbReference type="CDD" id="cd14079">
    <property type="entry name" value="STKc_AMPK_alpha"/>
    <property type="match status" value="1"/>
</dbReference>
<dbReference type="InterPro" id="IPR013896">
    <property type="entry name" value="SNF1_UBA"/>
</dbReference>
<dbReference type="SUPFAM" id="SSF56112">
    <property type="entry name" value="Protein kinase-like (PK-like)"/>
    <property type="match status" value="1"/>
</dbReference>
<dbReference type="OrthoDB" id="193931at2759"/>
<feature type="binding site" evidence="13">
    <location>
        <position position="342"/>
    </location>
    <ligand>
        <name>ATP</name>
        <dbReference type="ChEBI" id="CHEBI:30616"/>
    </ligand>
</feature>
<keyword evidence="17" id="KW-1185">Reference proteome</keyword>
<keyword evidence="8 13" id="KW-0067">ATP-binding</keyword>
<comment type="similarity">
    <text evidence="2">Belongs to the protein kinase superfamily. CAMK Ser/Thr protein kinase family. SNF1 subfamily.</text>
</comment>
<dbReference type="GO" id="GO:0005634">
    <property type="term" value="C:nucleus"/>
    <property type="evidence" value="ECO:0007669"/>
    <property type="project" value="UniProtKB-SubCell"/>
</dbReference>
<dbReference type="InterPro" id="IPR017441">
    <property type="entry name" value="Protein_kinase_ATP_BS"/>
</dbReference>
<evidence type="ECO:0000256" key="14">
    <source>
        <dbReference type="SAM" id="MobiDB-lite"/>
    </source>
</evidence>
<keyword evidence="7 16" id="KW-0418">Kinase</keyword>
<evidence type="ECO:0000256" key="3">
    <source>
        <dbReference type="ARBA" id="ARBA00012513"/>
    </source>
</evidence>
<reference evidence="16" key="1">
    <citation type="submission" date="2022-07" db="EMBL/GenBank/DDBJ databases">
        <title>Phylogenomic reconstructions and comparative analyses of Kickxellomycotina fungi.</title>
        <authorList>
            <person name="Reynolds N.K."/>
            <person name="Stajich J.E."/>
            <person name="Barry K."/>
            <person name="Grigoriev I.V."/>
            <person name="Crous P."/>
            <person name="Smith M.E."/>
        </authorList>
    </citation>
    <scope>NUCLEOTIDE SEQUENCE</scope>
    <source>
        <strain evidence="16">RSA 567</strain>
    </source>
</reference>
<dbReference type="FunFam" id="3.30.200.20:FF:000236">
    <property type="entry name" value="Non-specific serine/threonine protein kinase"/>
    <property type="match status" value="1"/>
</dbReference>
<evidence type="ECO:0000256" key="8">
    <source>
        <dbReference type="ARBA" id="ARBA00022840"/>
    </source>
</evidence>
<dbReference type="InterPro" id="IPR032270">
    <property type="entry name" value="AMPK_C"/>
</dbReference>
<evidence type="ECO:0000256" key="6">
    <source>
        <dbReference type="ARBA" id="ARBA00022741"/>
    </source>
</evidence>
<feature type="domain" description="Protein kinase" evidence="15">
    <location>
        <begin position="313"/>
        <end position="564"/>
    </location>
</feature>
<dbReference type="InterPro" id="IPR037151">
    <property type="entry name" value="AlkB-like_sf"/>
</dbReference>
<evidence type="ECO:0000256" key="12">
    <source>
        <dbReference type="ARBA" id="ARBA00048679"/>
    </source>
</evidence>
<sequence length="1118" mass="123779">MHTLVRTCLAGLERESRHCIGCSTYGHQITAARGWPRRLQPYTAAAHPHALTNTPAVRQAYFEPSPRFVQLSYSLDDLVVFPDFISASEHDQLVRQASLKLRRYAPNEYHEGHFDSVISQYRECSVSGWVPPVMGPAARNGTPGQAASSANTLTQWMTPEELQLAPILDRVWRLFPANTPWLPVHILDLHANGAILAHVDNIEFSGRFVCGLCLLSPTVMKFCHAQDPDCNVKVMLPARCLYVQQHRLRYDFTHEIPFNAQDNSFRGQPVPRSRRITLLFRITSFSSTQHAYPTAVLWDHPSVTMSKPRIGNYTIIKTLGTGSFGKVKLGVHAQTGHQVALKFISRTQIDKADMVGRVKREIQYLQVLRHPHIIKLYEVIVTDTDYIMVMEYAGAELFQYVVDHGRIQEDSARRFFQQILSAVDYCHRHKIVHRDLKPENVLLDKFDNVKIADFGLSNFMSDGEFLKTSCGSPNYAAPEVINGHFYSGPEVDVWSCGVILYVLLCGKLPFDDESIPKLFKKISSGVFSMPGYLSPEAQELLRRMLVVKPLDRITIPEIRNHPWFLKGLPEYLQPLAREDIDTTAGINMDYVAQLVRKLGYGQQEILTALREPQYNPATNHIKVAYQLVADQNRIAHDLRRTTAGTACSQVQNYAFGSSPPAWNAMPVAGGRARAPSTSMRHGTAGSWGDDPLASTGQSTGTRGRSQTTAANTSYWGRAGSIAGDGATVDSFGCRISIDGGVPEHDEDDDEYYEPSSIGVLSSSLPHQHLIAQPIRPIHTHDGMQGIRSDRPPSITAPHSAGSARKRSSPLREPHHLDNHVDGLKPPPISIPTRVQDPDPGTADALGSSLDSDRFASLVSATPLIGGPKPQLPTSYQAYCQAQGHPLADLSLKAPVSIPIPHTASPRPFTRSDGTAAVGAGQPKPSRRPPRWHFGIRSRNPPREIMDEIFKTLQSLGIQWKPFDAWHVRCRYIYPDQAQQQKQVTNSMPSPAAHTRPGMDEYGSGYQPGLVVKFDMQLYKIDSQNYLVDFKYVPPTYPSQAIVPLDSTTGTSNVAARSDLPPMQLHPSALQPSAYAGSGRALPPHSVAGEQSQSATGPIVHSIFPFFDVCARLITKLAA</sequence>
<keyword evidence="9" id="KW-0539">Nucleus</keyword>
<dbReference type="GO" id="GO:0005524">
    <property type="term" value="F:ATP binding"/>
    <property type="evidence" value="ECO:0007669"/>
    <property type="project" value="UniProtKB-UniRule"/>
</dbReference>
<feature type="region of interest" description="Disordered" evidence="14">
    <location>
        <begin position="666"/>
        <end position="711"/>
    </location>
</feature>
<evidence type="ECO:0000256" key="4">
    <source>
        <dbReference type="ARBA" id="ARBA00022527"/>
    </source>
</evidence>
<evidence type="ECO:0000256" key="13">
    <source>
        <dbReference type="PROSITE-ProRule" id="PRU10141"/>
    </source>
</evidence>
<dbReference type="GO" id="GO:0035556">
    <property type="term" value="P:intracellular signal transduction"/>
    <property type="evidence" value="ECO:0007669"/>
    <property type="project" value="TreeGrafter"/>
</dbReference>
<evidence type="ECO:0000313" key="17">
    <source>
        <dbReference type="Proteomes" id="UP001151582"/>
    </source>
</evidence>
<evidence type="ECO:0000256" key="9">
    <source>
        <dbReference type="ARBA" id="ARBA00023242"/>
    </source>
</evidence>
<dbReference type="GO" id="GO:0004674">
    <property type="term" value="F:protein serine/threonine kinase activity"/>
    <property type="evidence" value="ECO:0007669"/>
    <property type="project" value="UniProtKB-KW"/>
</dbReference>
<keyword evidence="4" id="KW-0723">Serine/threonine-protein kinase</keyword>
<dbReference type="EC" id="2.7.11.1" evidence="3"/>
<dbReference type="GO" id="GO:0005737">
    <property type="term" value="C:cytoplasm"/>
    <property type="evidence" value="ECO:0007669"/>
    <property type="project" value="TreeGrafter"/>
</dbReference>
<feature type="compositionally biased region" description="Basic and acidic residues" evidence="14">
    <location>
        <begin position="809"/>
        <end position="822"/>
    </location>
</feature>
<dbReference type="Pfam" id="PF08587">
    <property type="entry name" value="UBA_2"/>
    <property type="match status" value="1"/>
</dbReference>
<keyword evidence="10" id="KW-0119">Carbohydrate metabolism</keyword>
<feature type="compositionally biased region" description="Basic residues" evidence="14">
    <location>
        <begin position="924"/>
        <end position="935"/>
    </location>
</feature>
<dbReference type="PROSITE" id="PS00107">
    <property type="entry name" value="PROTEIN_KINASE_ATP"/>
    <property type="match status" value="1"/>
</dbReference>
<dbReference type="CDD" id="cd12122">
    <property type="entry name" value="AMPKA_C"/>
    <property type="match status" value="1"/>
</dbReference>
<proteinExistence type="inferred from homology"/>
<evidence type="ECO:0000259" key="15">
    <source>
        <dbReference type="PROSITE" id="PS50011"/>
    </source>
</evidence>
<evidence type="ECO:0000313" key="16">
    <source>
        <dbReference type="EMBL" id="KAJ1975714.1"/>
    </source>
</evidence>
<evidence type="ECO:0000256" key="7">
    <source>
        <dbReference type="ARBA" id="ARBA00022777"/>
    </source>
</evidence>
<evidence type="ECO:0000256" key="1">
    <source>
        <dbReference type="ARBA" id="ARBA00004123"/>
    </source>
</evidence>
<accession>A0A9W8ECE7</accession>
<dbReference type="InterPro" id="IPR008271">
    <property type="entry name" value="Ser/Thr_kinase_AS"/>
</dbReference>
<evidence type="ECO:0000256" key="10">
    <source>
        <dbReference type="ARBA" id="ARBA00023277"/>
    </source>
</evidence>
<keyword evidence="6 13" id="KW-0547">Nucleotide-binding</keyword>
<dbReference type="PROSITE" id="PS50011">
    <property type="entry name" value="PROTEIN_KINASE_DOM"/>
    <property type="match status" value="1"/>
</dbReference>
<dbReference type="PANTHER" id="PTHR24346">
    <property type="entry name" value="MAP/MICROTUBULE AFFINITY-REGULATING KINASE"/>
    <property type="match status" value="1"/>
</dbReference>
<comment type="caution">
    <text evidence="16">The sequence shown here is derived from an EMBL/GenBank/DDBJ whole genome shotgun (WGS) entry which is preliminary data.</text>
</comment>
<dbReference type="SMART" id="SM00220">
    <property type="entry name" value="S_TKc"/>
    <property type="match status" value="1"/>
</dbReference>
<dbReference type="InterPro" id="IPR011009">
    <property type="entry name" value="Kinase-like_dom_sf"/>
</dbReference>
<feature type="region of interest" description="Disordered" evidence="14">
    <location>
        <begin position="902"/>
        <end position="937"/>
    </location>
</feature>
<dbReference type="SUPFAM" id="SSF103243">
    <property type="entry name" value="KA1-like"/>
    <property type="match status" value="1"/>
</dbReference>
<dbReference type="Gene3D" id="1.10.510.10">
    <property type="entry name" value="Transferase(Phosphotransferase) domain 1"/>
    <property type="match status" value="1"/>
</dbReference>
<dbReference type="InterPro" id="IPR000719">
    <property type="entry name" value="Prot_kinase_dom"/>
</dbReference>
<evidence type="ECO:0000256" key="2">
    <source>
        <dbReference type="ARBA" id="ARBA00006234"/>
    </source>
</evidence>
<name>A0A9W8ECE7_9FUNG</name>
<dbReference type="Gene3D" id="3.30.310.80">
    <property type="entry name" value="Kinase associated domain 1, KA1"/>
    <property type="match status" value="1"/>
</dbReference>
<dbReference type="EMBL" id="JANBQB010000499">
    <property type="protein sequence ID" value="KAJ1975714.1"/>
    <property type="molecule type" value="Genomic_DNA"/>
</dbReference>
<dbReference type="PANTHER" id="PTHR24346:SF110">
    <property type="entry name" value="NON-SPECIFIC SERINE_THREONINE PROTEIN KINASE"/>
    <property type="match status" value="1"/>
</dbReference>
<feature type="region of interest" description="Disordered" evidence="14">
    <location>
        <begin position="779"/>
        <end position="848"/>
    </location>
</feature>
<keyword evidence="5 16" id="KW-0808">Transferase</keyword>
<evidence type="ECO:0000256" key="5">
    <source>
        <dbReference type="ARBA" id="ARBA00022679"/>
    </source>
</evidence>
<organism evidence="16 17">
    <name type="scientific">Dimargaris verticillata</name>
    <dbReference type="NCBI Taxonomy" id="2761393"/>
    <lineage>
        <taxon>Eukaryota</taxon>
        <taxon>Fungi</taxon>
        <taxon>Fungi incertae sedis</taxon>
        <taxon>Zoopagomycota</taxon>
        <taxon>Kickxellomycotina</taxon>
        <taxon>Dimargaritomycetes</taxon>
        <taxon>Dimargaritales</taxon>
        <taxon>Dimargaritaceae</taxon>
        <taxon>Dimargaris</taxon>
    </lineage>
</organism>
<dbReference type="Proteomes" id="UP001151582">
    <property type="component" value="Unassembled WGS sequence"/>
</dbReference>
<dbReference type="FunFam" id="1.10.510.10:FF:000544">
    <property type="entry name" value="Non-specific serine/threonine protein kinase"/>
    <property type="match status" value="1"/>
</dbReference>
<dbReference type="Pfam" id="PF16579">
    <property type="entry name" value="AdenylateSensor"/>
    <property type="match status" value="1"/>
</dbReference>
<evidence type="ECO:0000256" key="11">
    <source>
        <dbReference type="ARBA" id="ARBA00047899"/>
    </source>
</evidence>
<dbReference type="InterPro" id="IPR028375">
    <property type="entry name" value="KA1/Ssp2_C"/>
</dbReference>
<feature type="compositionally biased region" description="Polar residues" evidence="14">
    <location>
        <begin position="694"/>
        <end position="711"/>
    </location>
</feature>
<dbReference type="PROSITE" id="PS00108">
    <property type="entry name" value="PROTEIN_KINASE_ST"/>
    <property type="match status" value="1"/>
</dbReference>
<dbReference type="Gene3D" id="2.60.120.590">
    <property type="entry name" value="Alpha-ketoglutarate-dependent dioxygenase AlkB-like"/>
    <property type="match status" value="1"/>
</dbReference>
<gene>
    <name evidence="16" type="primary">SNF1</name>
    <name evidence="16" type="ORF">H4R34_004235</name>
</gene>
<protein>
    <recommendedName>
        <fullName evidence="3">non-specific serine/threonine protein kinase</fullName>
        <ecNumber evidence="3">2.7.11.1</ecNumber>
    </recommendedName>
</protein>
<comment type="catalytic activity">
    <reaction evidence="11">
        <text>L-threonyl-[protein] + ATP = O-phospho-L-threonyl-[protein] + ADP + H(+)</text>
        <dbReference type="Rhea" id="RHEA:46608"/>
        <dbReference type="Rhea" id="RHEA-COMP:11060"/>
        <dbReference type="Rhea" id="RHEA-COMP:11605"/>
        <dbReference type="ChEBI" id="CHEBI:15378"/>
        <dbReference type="ChEBI" id="CHEBI:30013"/>
        <dbReference type="ChEBI" id="CHEBI:30616"/>
        <dbReference type="ChEBI" id="CHEBI:61977"/>
        <dbReference type="ChEBI" id="CHEBI:456216"/>
        <dbReference type="EC" id="2.7.11.1"/>
    </reaction>
</comment>
<dbReference type="SUPFAM" id="SSF51197">
    <property type="entry name" value="Clavaminate synthase-like"/>
    <property type="match status" value="1"/>
</dbReference>
<comment type="subcellular location">
    <subcellularLocation>
        <location evidence="1">Nucleus</location>
    </subcellularLocation>
</comment>